<keyword evidence="2" id="KW-1185">Reference proteome</keyword>
<dbReference type="Proteomes" id="UP001236500">
    <property type="component" value="Chromosome"/>
</dbReference>
<protein>
    <recommendedName>
        <fullName evidence="3">Alpha/beta hydrolase</fullName>
    </recommendedName>
</protein>
<evidence type="ECO:0000313" key="2">
    <source>
        <dbReference type="Proteomes" id="UP001236500"/>
    </source>
</evidence>
<organism evidence="1 2">
    <name type="scientific">Microbulbifer bruguierae</name>
    <dbReference type="NCBI Taxonomy" id="3029061"/>
    <lineage>
        <taxon>Bacteria</taxon>
        <taxon>Pseudomonadati</taxon>
        <taxon>Pseudomonadota</taxon>
        <taxon>Gammaproteobacteria</taxon>
        <taxon>Cellvibrionales</taxon>
        <taxon>Microbulbiferaceae</taxon>
        <taxon>Microbulbifer</taxon>
    </lineage>
</organism>
<reference evidence="1 2" key="1">
    <citation type="submission" date="2023-02" db="EMBL/GenBank/DDBJ databases">
        <title>Description and genomic characterization of Microbulbifer bruguierae sp. nov., isolated from the sediment of mangrove plant Bruguiera sexangula.</title>
        <authorList>
            <person name="Long M."/>
        </authorList>
    </citation>
    <scope>NUCLEOTIDE SEQUENCE [LARGE SCALE GENOMIC DNA]</scope>
    <source>
        <strain evidence="1 2">H12</strain>
    </source>
</reference>
<evidence type="ECO:0008006" key="3">
    <source>
        <dbReference type="Google" id="ProtNLM"/>
    </source>
</evidence>
<dbReference type="Pfam" id="PF07224">
    <property type="entry name" value="Chlorophyllase"/>
    <property type="match status" value="1"/>
</dbReference>
<proteinExistence type="predicted"/>
<sequence length="328" mass="35055">MSTTRAFFTSFRIATLESPYDTATLKVYYPASFSNSELERNTGQVPCNNELAPFPVTIFLPGVNVEPSYYTWLASELAAHGIVTVIPSLIAEEMPGSISLTPGIDMAALTPEIYGSRPSAVLLPAIQEKLGELNEKGLLAGKLDLERLALGGHSAGGTLALINGRSEWLPGLRALFSYGAHTGAATALGWEADTLLAPQADIPLLLAGGDSDGCIAASGKRYGDTTNSSGHCSGRIEETFSRAVASNDNKNWLCILQQANHFSVCHPADECTGRGFLDFPVANPDEARELLGNLFATFLSTHLRDQEAEVFSAMIKSQSARFAIVQNK</sequence>
<dbReference type="SUPFAM" id="SSF53474">
    <property type="entry name" value="alpha/beta-Hydrolases"/>
    <property type="match status" value="1"/>
</dbReference>
<evidence type="ECO:0000313" key="1">
    <source>
        <dbReference type="EMBL" id="WGL16822.1"/>
    </source>
</evidence>
<dbReference type="RefSeq" id="WP_280320642.1">
    <property type="nucleotide sequence ID" value="NZ_CP118605.1"/>
</dbReference>
<gene>
    <name evidence="1" type="ORF">PVT68_00640</name>
</gene>
<accession>A0ABY8NFH4</accession>
<name>A0ABY8NFH4_9GAMM</name>
<dbReference type="InterPro" id="IPR029058">
    <property type="entry name" value="AB_hydrolase_fold"/>
</dbReference>
<dbReference type="InterPro" id="IPR017395">
    <property type="entry name" value="Chlorophyllase-like"/>
</dbReference>
<dbReference type="Gene3D" id="3.40.50.1820">
    <property type="entry name" value="alpha/beta hydrolase"/>
    <property type="match status" value="1"/>
</dbReference>
<dbReference type="EMBL" id="CP118605">
    <property type="protein sequence ID" value="WGL16822.1"/>
    <property type="molecule type" value="Genomic_DNA"/>
</dbReference>